<evidence type="ECO:0000256" key="2">
    <source>
        <dbReference type="ARBA" id="ARBA00022723"/>
    </source>
</evidence>
<dbReference type="Pfam" id="PF04082">
    <property type="entry name" value="Fungal_trans"/>
    <property type="match status" value="1"/>
</dbReference>
<evidence type="ECO:0000256" key="4">
    <source>
        <dbReference type="SAM" id="MobiDB-lite"/>
    </source>
</evidence>
<gene>
    <name evidence="6 8" type="ORF">BDZ99DRAFT_518599</name>
</gene>
<comment type="subcellular location">
    <subcellularLocation>
        <location evidence="1">Nucleus</location>
    </subcellularLocation>
</comment>
<evidence type="ECO:0000313" key="6">
    <source>
        <dbReference type="EMBL" id="KAF2811313.1"/>
    </source>
</evidence>
<reference evidence="8" key="2">
    <citation type="submission" date="2020-04" db="EMBL/GenBank/DDBJ databases">
        <authorList>
            <consortium name="NCBI Genome Project"/>
        </authorList>
    </citation>
    <scope>NUCLEOTIDE SEQUENCE</scope>
    <source>
        <strain evidence="8">CBS 304.34</strain>
    </source>
</reference>
<dbReference type="EMBL" id="MU003698">
    <property type="protein sequence ID" value="KAF2811313.1"/>
    <property type="molecule type" value="Genomic_DNA"/>
</dbReference>
<dbReference type="PROSITE" id="PS00463">
    <property type="entry name" value="ZN2_CY6_FUNGAL_1"/>
    <property type="match status" value="1"/>
</dbReference>
<dbReference type="Proteomes" id="UP000504636">
    <property type="component" value="Unplaced"/>
</dbReference>
<feature type="domain" description="Zn(2)-C6 fungal-type" evidence="5">
    <location>
        <begin position="36"/>
        <end position="64"/>
    </location>
</feature>
<evidence type="ECO:0000313" key="7">
    <source>
        <dbReference type="Proteomes" id="UP000504636"/>
    </source>
</evidence>
<feature type="region of interest" description="Disordered" evidence="4">
    <location>
        <begin position="107"/>
        <end position="128"/>
    </location>
</feature>
<dbReference type="GO" id="GO:0000981">
    <property type="term" value="F:DNA-binding transcription factor activity, RNA polymerase II-specific"/>
    <property type="evidence" value="ECO:0007669"/>
    <property type="project" value="InterPro"/>
</dbReference>
<dbReference type="InterPro" id="IPR007219">
    <property type="entry name" value="XnlR_reg_dom"/>
</dbReference>
<name>A0A6A6YSG7_9PEZI</name>
<evidence type="ECO:0000256" key="3">
    <source>
        <dbReference type="ARBA" id="ARBA00023242"/>
    </source>
</evidence>
<keyword evidence="3" id="KW-0539">Nucleus</keyword>
<dbReference type="SMART" id="SM00066">
    <property type="entry name" value="GAL4"/>
    <property type="match status" value="1"/>
</dbReference>
<reference evidence="6 8" key="1">
    <citation type="journal article" date="2020" name="Stud. Mycol.">
        <title>101 Dothideomycetes genomes: a test case for predicting lifestyles and emergence of pathogens.</title>
        <authorList>
            <person name="Haridas S."/>
            <person name="Albert R."/>
            <person name="Binder M."/>
            <person name="Bloem J."/>
            <person name="Labutti K."/>
            <person name="Salamov A."/>
            <person name="Andreopoulos B."/>
            <person name="Baker S."/>
            <person name="Barry K."/>
            <person name="Bills G."/>
            <person name="Bluhm B."/>
            <person name="Cannon C."/>
            <person name="Castanera R."/>
            <person name="Culley D."/>
            <person name="Daum C."/>
            <person name="Ezra D."/>
            <person name="Gonzalez J."/>
            <person name="Henrissat B."/>
            <person name="Kuo A."/>
            <person name="Liang C."/>
            <person name="Lipzen A."/>
            <person name="Lutzoni F."/>
            <person name="Magnuson J."/>
            <person name="Mondo S."/>
            <person name="Nolan M."/>
            <person name="Ohm R."/>
            <person name="Pangilinan J."/>
            <person name="Park H.-J."/>
            <person name="Ramirez L."/>
            <person name="Alfaro M."/>
            <person name="Sun H."/>
            <person name="Tritt A."/>
            <person name="Yoshinaga Y."/>
            <person name="Zwiers L.-H."/>
            <person name="Turgeon B."/>
            <person name="Goodwin S."/>
            <person name="Spatafora J."/>
            <person name="Crous P."/>
            <person name="Grigoriev I."/>
        </authorList>
    </citation>
    <scope>NUCLEOTIDE SEQUENCE</scope>
    <source>
        <strain evidence="6 8">CBS 304.34</strain>
    </source>
</reference>
<keyword evidence="2" id="KW-0479">Metal-binding</keyword>
<organism evidence="6">
    <name type="scientific">Mytilinidion resinicola</name>
    <dbReference type="NCBI Taxonomy" id="574789"/>
    <lineage>
        <taxon>Eukaryota</taxon>
        <taxon>Fungi</taxon>
        <taxon>Dikarya</taxon>
        <taxon>Ascomycota</taxon>
        <taxon>Pezizomycotina</taxon>
        <taxon>Dothideomycetes</taxon>
        <taxon>Pleosporomycetidae</taxon>
        <taxon>Mytilinidiales</taxon>
        <taxon>Mytilinidiaceae</taxon>
        <taxon>Mytilinidion</taxon>
    </lineage>
</organism>
<evidence type="ECO:0000259" key="5">
    <source>
        <dbReference type="PROSITE" id="PS50048"/>
    </source>
</evidence>
<dbReference type="PROSITE" id="PS50048">
    <property type="entry name" value="ZN2_CY6_FUNGAL_2"/>
    <property type="match status" value="1"/>
</dbReference>
<dbReference type="GeneID" id="54466206"/>
<dbReference type="CDD" id="cd12148">
    <property type="entry name" value="fungal_TF_MHR"/>
    <property type="match status" value="1"/>
</dbReference>
<keyword evidence="7" id="KW-1185">Reference proteome</keyword>
<protein>
    <recommendedName>
        <fullName evidence="5">Zn(2)-C6 fungal-type domain-containing protein</fullName>
    </recommendedName>
</protein>
<dbReference type="GO" id="GO:0005634">
    <property type="term" value="C:nucleus"/>
    <property type="evidence" value="ECO:0007669"/>
    <property type="project" value="UniProtKB-SubCell"/>
</dbReference>
<dbReference type="InterPro" id="IPR050613">
    <property type="entry name" value="Sec_Metabolite_Reg"/>
</dbReference>
<dbReference type="GO" id="GO:0006351">
    <property type="term" value="P:DNA-templated transcription"/>
    <property type="evidence" value="ECO:0007669"/>
    <property type="project" value="InterPro"/>
</dbReference>
<dbReference type="InterPro" id="IPR036864">
    <property type="entry name" value="Zn2-C6_fun-type_DNA-bd_sf"/>
</dbReference>
<feature type="region of interest" description="Disordered" evidence="4">
    <location>
        <begin position="1"/>
        <end position="28"/>
    </location>
</feature>
<sequence length="796" mass="88772">MLPSAQSLHHQVAPDAAQPVEGHDGDRITRRRPTYTCIRCRARRVKCNRAQPACSNCVKANVQCIPPNQPTSMLRPSCFPQQARRTRRQEDSRARLQRLEEMVERLSAEVERHSSGTQGDAGEDDRGQDQVLASPIAGELRGMVVPGPRSRYFSPFSWVSVSEEIEDIRHLLEHQHIDAQDSLPMHPGNTIPSAFPALTPSDISSMPAPSEPLSTTLVQLYLTHVDPLIRIIHVPSFLDQLHQHRQAHHYHFTRHVSTMSPTVSMGVSPFSSNGLQFSTGTSSPTTTDSDQDHRRTRAFDALLFAAYYAAASSTVNDGAALASLIEAGLDVNDLATRFKRCAEIALDDADFVQNETLESLQAVVLLLSVTARGSDPRTPWIQLGLAIRIAQAMGIHRDGSHYGLKPVETEVRRRLWAQICLLDLRTAEELGCEPTILEGTYDTRLPTSISDYELSQLELEGSIARHPNQDMPQQLPADSMQGYTTTGSYLNSLQWGEASTIPAATRGRRVSNTVNSSPSTFSDMTFSLIRYEAARLFGKLLSPKYQLDDSTFDSASNSARINGNGASQDKNVWVNQLERKFTQVYNVQMLDDSDPMQRMTAELSKLLISKARLLVSLQEWKDSCREMPRSDREGKRDRLFNDATAIIDQTITLAEESTHSNWLWYVNTFTEVYASTFVVFNLAQGGVSPECADRAWRAIDRLFPTTEMQMDGGQLSPFQRLLALARARHRDRTLSRVNNVGAANEGLAEGFVGDPVEGQPLWTSDLLRELDLTLADPFWLNPYAGETIPNNAFFYS</sequence>
<proteinExistence type="predicted"/>
<evidence type="ECO:0000313" key="8">
    <source>
        <dbReference type="RefSeq" id="XP_033578277.1"/>
    </source>
</evidence>
<dbReference type="OrthoDB" id="435881at2759"/>
<dbReference type="SMART" id="SM00906">
    <property type="entry name" value="Fungal_trans"/>
    <property type="match status" value="1"/>
</dbReference>
<dbReference type="GO" id="GO:0008270">
    <property type="term" value="F:zinc ion binding"/>
    <property type="evidence" value="ECO:0007669"/>
    <property type="project" value="InterPro"/>
</dbReference>
<accession>A0A6A6YSG7</accession>
<evidence type="ECO:0000256" key="1">
    <source>
        <dbReference type="ARBA" id="ARBA00004123"/>
    </source>
</evidence>
<dbReference type="PANTHER" id="PTHR31001:SF77">
    <property type="entry name" value="TRANSCRIPTION FACTOR, PUTATIVE (AFU_ORTHOLOGUE AFUA_3G12940)-RELATED"/>
    <property type="match status" value="1"/>
</dbReference>
<dbReference type="PANTHER" id="PTHR31001">
    <property type="entry name" value="UNCHARACTERIZED TRANSCRIPTIONAL REGULATORY PROTEIN"/>
    <property type="match status" value="1"/>
</dbReference>
<reference evidence="8" key="3">
    <citation type="submission" date="2025-04" db="UniProtKB">
        <authorList>
            <consortium name="RefSeq"/>
        </authorList>
    </citation>
    <scope>IDENTIFICATION</scope>
    <source>
        <strain evidence="8">CBS 304.34</strain>
    </source>
</reference>
<dbReference type="AlphaFoldDB" id="A0A6A6YSG7"/>
<dbReference type="Gene3D" id="4.10.240.10">
    <property type="entry name" value="Zn(2)-C6 fungal-type DNA-binding domain"/>
    <property type="match status" value="1"/>
</dbReference>
<dbReference type="SUPFAM" id="SSF57701">
    <property type="entry name" value="Zn2/Cys6 DNA-binding domain"/>
    <property type="match status" value="1"/>
</dbReference>
<dbReference type="CDD" id="cd00067">
    <property type="entry name" value="GAL4"/>
    <property type="match status" value="1"/>
</dbReference>
<dbReference type="RefSeq" id="XP_033578277.1">
    <property type="nucleotide sequence ID" value="XM_033725313.1"/>
</dbReference>
<dbReference type="GO" id="GO:0003677">
    <property type="term" value="F:DNA binding"/>
    <property type="evidence" value="ECO:0007669"/>
    <property type="project" value="InterPro"/>
</dbReference>
<dbReference type="Pfam" id="PF00172">
    <property type="entry name" value="Zn_clus"/>
    <property type="match status" value="1"/>
</dbReference>
<dbReference type="InterPro" id="IPR001138">
    <property type="entry name" value="Zn2Cys6_DnaBD"/>
</dbReference>